<dbReference type="RefSeq" id="WP_013451036.1">
    <property type="nucleotide sequence ID" value="NC_014758.1"/>
</dbReference>
<feature type="transmembrane region" description="Helical" evidence="1">
    <location>
        <begin position="14"/>
        <end position="36"/>
    </location>
</feature>
<dbReference type="KEGG" id="cni:Calni_0912"/>
<reference key="1">
    <citation type="submission" date="2010-11" db="EMBL/GenBank/DDBJ databases">
        <title>The complete genome of chromosome of Calditerrivibrio nitroreducens DSM 19672.</title>
        <authorList>
            <consortium name="US DOE Joint Genome Institute (JGI-PGF)"/>
            <person name="Lucas S."/>
            <person name="Copeland A."/>
            <person name="Lapidus A."/>
            <person name="Bruce D."/>
            <person name="Goodwin L."/>
            <person name="Pitluck S."/>
            <person name="Kyrpides N."/>
            <person name="Mavromatis K."/>
            <person name="Ivanova N."/>
            <person name="Mikhailova N."/>
            <person name="Zeytun A."/>
            <person name="Brettin T."/>
            <person name="Detter J.C."/>
            <person name="Tapia R."/>
            <person name="Han C."/>
            <person name="Land M."/>
            <person name="Hauser L."/>
            <person name="Markowitz V."/>
            <person name="Cheng J.-F."/>
            <person name="Hugenholtz P."/>
            <person name="Woyke T."/>
            <person name="Wu D."/>
            <person name="Spring S."/>
            <person name="Schroeder M."/>
            <person name="Brambilla E."/>
            <person name="Klenk H.-P."/>
            <person name="Eisen J.A."/>
        </authorList>
    </citation>
    <scope>NUCLEOTIDE SEQUENCE [LARGE SCALE GENOMIC DNA]</scope>
    <source>
        <strain>DSM 19672</strain>
    </source>
</reference>
<name>E4THJ8_CALNY</name>
<evidence type="ECO:0008006" key="4">
    <source>
        <dbReference type="Google" id="ProtNLM"/>
    </source>
</evidence>
<evidence type="ECO:0000313" key="3">
    <source>
        <dbReference type="Proteomes" id="UP000007039"/>
    </source>
</evidence>
<dbReference type="STRING" id="768670.Calni_0912"/>
<keyword evidence="1" id="KW-0472">Membrane</keyword>
<reference evidence="2 3" key="2">
    <citation type="journal article" date="2011" name="Stand. Genomic Sci.">
        <title>Complete genome sequence of Calditerrivibrio nitroreducens type strain (Yu37-1).</title>
        <authorList>
            <person name="Pitluck S."/>
            <person name="Sikorski J."/>
            <person name="Zeytun A."/>
            <person name="Lapidus A."/>
            <person name="Nolan M."/>
            <person name="Lucas S."/>
            <person name="Hammon N."/>
            <person name="Deshpande S."/>
            <person name="Cheng J.F."/>
            <person name="Tapia R."/>
            <person name="Han C."/>
            <person name="Goodwin L."/>
            <person name="Liolios K."/>
            <person name="Pagani I."/>
            <person name="Ivanova N."/>
            <person name="Mavromatis K."/>
            <person name="Pati A."/>
            <person name="Chen A."/>
            <person name="Palaniappan K."/>
            <person name="Hauser L."/>
            <person name="Chang Y.J."/>
            <person name="Jeffries C.D."/>
            <person name="Detter J.C."/>
            <person name="Brambilla E."/>
            <person name="Djao O.D."/>
            <person name="Rohde M."/>
            <person name="Spring S."/>
            <person name="Goker M."/>
            <person name="Woyke T."/>
            <person name="Bristow J."/>
            <person name="Eisen J.A."/>
            <person name="Markowitz V."/>
            <person name="Hugenholtz P."/>
            <person name="Kyrpides N.C."/>
            <person name="Klenk H.P."/>
            <person name="Land M."/>
        </authorList>
    </citation>
    <scope>NUCLEOTIDE SEQUENCE [LARGE SCALE GENOMIC DNA]</scope>
    <source>
        <strain evidence="3">DSM 19672 / NBRC 101217 / Yu37-1</strain>
    </source>
</reference>
<protein>
    <recommendedName>
        <fullName evidence="4">Methanethiol S-methyltransferase</fullName>
    </recommendedName>
</protein>
<sequence length="184" mass="22594">MAEPKILKRYYYRWWYRGFYVFTSIILLFPLWYIYLNIDDKYLFNPSLWGKLFLYFISGFGIFWGYLTSKEYDNKSFLGMDQIKRFFKDKVHIHTDNTFFKTDGVLGIMRHPYYFAGLLILWGRTLKIKDLIINIIFTFYFIFGALNEERKLIELYGEKYTEYKRKVPMLFPNLRTIFHKIKNN</sequence>
<keyword evidence="1" id="KW-0812">Transmembrane</keyword>
<evidence type="ECO:0000256" key="1">
    <source>
        <dbReference type="SAM" id="Phobius"/>
    </source>
</evidence>
<dbReference type="eggNOG" id="COG2020">
    <property type="taxonomic scope" value="Bacteria"/>
</dbReference>
<organism evidence="2 3">
    <name type="scientific">Calditerrivibrio nitroreducens (strain DSM 19672 / NBRC 101217 / Yu37-1)</name>
    <dbReference type="NCBI Taxonomy" id="768670"/>
    <lineage>
        <taxon>Bacteria</taxon>
        <taxon>Pseudomonadati</taxon>
        <taxon>Deferribacterota</taxon>
        <taxon>Deferribacteres</taxon>
        <taxon>Deferribacterales</taxon>
        <taxon>Calditerrivibrionaceae</taxon>
    </lineage>
</organism>
<dbReference type="HOGENOM" id="CLU_084189_1_0_0"/>
<accession>E4THJ8</accession>
<feature type="transmembrane region" description="Helical" evidence="1">
    <location>
        <begin position="48"/>
        <end position="67"/>
    </location>
</feature>
<dbReference type="EMBL" id="CP002347">
    <property type="protein sequence ID" value="ADR18823.1"/>
    <property type="molecule type" value="Genomic_DNA"/>
</dbReference>
<dbReference type="Gene3D" id="1.20.120.1630">
    <property type="match status" value="1"/>
</dbReference>
<gene>
    <name evidence="2" type="ordered locus">Calni_0912</name>
</gene>
<dbReference type="AlphaFoldDB" id="E4THJ8"/>
<evidence type="ECO:0000313" key="2">
    <source>
        <dbReference type="EMBL" id="ADR18823.1"/>
    </source>
</evidence>
<keyword evidence="1" id="KW-1133">Transmembrane helix</keyword>
<dbReference type="Proteomes" id="UP000007039">
    <property type="component" value="Chromosome"/>
</dbReference>
<proteinExistence type="predicted"/>
<keyword evidence="3" id="KW-1185">Reference proteome</keyword>